<evidence type="ECO:0000256" key="1">
    <source>
        <dbReference type="SAM" id="Phobius"/>
    </source>
</evidence>
<name>A0ABT2API3_9BURK</name>
<reference evidence="2 3" key="1">
    <citation type="submission" date="2022-08" db="EMBL/GenBank/DDBJ databases">
        <title>Reclassification of Massilia species as members of the genera Telluria, Duganella, Pseudoduganella, Mokoshia gen. nov. and Zemynaea gen. nov. using orthogonal and non-orthogonal genome-based approaches.</title>
        <authorList>
            <person name="Bowman J.P."/>
        </authorList>
    </citation>
    <scope>NUCLEOTIDE SEQUENCE [LARGE SCALE GENOMIC DNA]</scope>
    <source>
        <strain evidence="2 3">JCM 31661</strain>
    </source>
</reference>
<feature type="transmembrane region" description="Helical" evidence="1">
    <location>
        <begin position="81"/>
        <end position="99"/>
    </location>
</feature>
<feature type="transmembrane region" description="Helical" evidence="1">
    <location>
        <begin position="105"/>
        <end position="123"/>
    </location>
</feature>
<evidence type="ECO:0000313" key="2">
    <source>
        <dbReference type="EMBL" id="MCS0598142.1"/>
    </source>
</evidence>
<feature type="transmembrane region" description="Helical" evidence="1">
    <location>
        <begin position="33"/>
        <end position="60"/>
    </location>
</feature>
<keyword evidence="1" id="KW-0472">Membrane</keyword>
<feature type="transmembrane region" description="Helical" evidence="1">
    <location>
        <begin position="166"/>
        <end position="186"/>
    </location>
</feature>
<proteinExistence type="predicted"/>
<keyword evidence="1" id="KW-0812">Transmembrane</keyword>
<keyword evidence="1" id="KW-1133">Transmembrane helix</keyword>
<dbReference type="RefSeq" id="WP_258829158.1">
    <property type="nucleotide sequence ID" value="NZ_JANUHA010000013.1"/>
</dbReference>
<dbReference type="EMBL" id="JANUHA010000013">
    <property type="protein sequence ID" value="MCS0598142.1"/>
    <property type="molecule type" value="Genomic_DNA"/>
</dbReference>
<accession>A0ABT2API3</accession>
<organism evidence="2 3">
    <name type="scientific">Massilia agri</name>
    <dbReference type="NCBI Taxonomy" id="1886785"/>
    <lineage>
        <taxon>Bacteria</taxon>
        <taxon>Pseudomonadati</taxon>
        <taxon>Pseudomonadota</taxon>
        <taxon>Betaproteobacteria</taxon>
        <taxon>Burkholderiales</taxon>
        <taxon>Oxalobacteraceae</taxon>
        <taxon>Telluria group</taxon>
        <taxon>Massilia</taxon>
    </lineage>
</organism>
<feature type="transmembrane region" description="Helical" evidence="1">
    <location>
        <begin position="135"/>
        <end position="154"/>
    </location>
</feature>
<dbReference type="Proteomes" id="UP001206572">
    <property type="component" value="Unassembled WGS sequence"/>
</dbReference>
<evidence type="ECO:0000313" key="3">
    <source>
        <dbReference type="Proteomes" id="UP001206572"/>
    </source>
</evidence>
<protein>
    <submittedName>
        <fullName evidence="2">DUF308 domain-containing protein</fullName>
    </submittedName>
</protein>
<gene>
    <name evidence="2" type="ORF">NX780_17470</name>
</gene>
<dbReference type="Pfam" id="PF03729">
    <property type="entry name" value="DUF308"/>
    <property type="match status" value="1"/>
</dbReference>
<dbReference type="InterPro" id="IPR005325">
    <property type="entry name" value="DUF308_memb"/>
</dbReference>
<sequence>MKNDMALPAAPATSATQEGWLKTYYFTRAGFSIAWIALATIFGAGFPAIAAALLIVYPAWDALANLADGQRSGGILSNRPQAINVVVSLAVTAAIAAALPDMHRVLAVFGAWAILSGLLQLAAALRRWKHSGAQWAMILSGAQSALAGAVFIHQAGGQATPSIATVIGYAGFGAFYFLVSALALGIKALRARRG</sequence>
<keyword evidence="3" id="KW-1185">Reference proteome</keyword>
<comment type="caution">
    <text evidence="2">The sequence shown here is derived from an EMBL/GenBank/DDBJ whole genome shotgun (WGS) entry which is preliminary data.</text>
</comment>